<accession>A0A8H4CUN7</accession>
<dbReference type="InterPro" id="IPR045564">
    <property type="entry name" value="DUF5910"/>
</dbReference>
<feature type="signal peptide" evidence="1">
    <location>
        <begin position="1"/>
        <end position="21"/>
    </location>
</feature>
<keyword evidence="1" id="KW-0732">Signal</keyword>
<dbReference type="GeneID" id="69007539"/>
<reference evidence="2" key="1">
    <citation type="journal article" date="2020" name="Phytopathology">
        <title>Genome sequence and comparative analysis of Colletotrichum gloeosporioides isolated from Liriodendron leaves.</title>
        <authorList>
            <person name="Fu F.F."/>
            <person name="Hao Z."/>
            <person name="Wang P."/>
            <person name="Lu Y."/>
            <person name="Xue L.J."/>
            <person name="Wei G."/>
            <person name="Tian Y."/>
            <person name="Baishi H."/>
            <person name="Xu H."/>
            <person name="Shi J."/>
            <person name="Cheng T."/>
            <person name="Wang G."/>
            <person name="Yi Y."/>
            <person name="Chen J."/>
        </authorList>
    </citation>
    <scope>NUCLEOTIDE SEQUENCE</scope>
    <source>
        <strain evidence="2">Lc1</strain>
    </source>
</reference>
<name>A0A8H4CUN7_COLGL</name>
<sequence>MVLSNVFTLFWVMVLAGCVAAAPLEPRQFSARITLGYRTVSKEQAKQYNAKGRITFDPAKAQGNQIGVGVYTTPGPAEWKGNPGDWYCHITARMSTVDSIPKVWVPKKYWWNIQKMYTWADKEFTQKTKNFDFDNVLRLSQIGDYEPTKQLLIPTYLLSGKGMDLKVTCKANWKDLPSTKPVDYSKWPKVLGIPQ</sequence>
<evidence type="ECO:0008006" key="4">
    <source>
        <dbReference type="Google" id="ProtNLM"/>
    </source>
</evidence>
<dbReference type="RefSeq" id="XP_045269481.1">
    <property type="nucleotide sequence ID" value="XM_045400506.1"/>
</dbReference>
<reference evidence="2" key="2">
    <citation type="submission" date="2020-03" db="EMBL/GenBank/DDBJ databases">
        <authorList>
            <person name="Fu F.-F."/>
            <person name="Chen J."/>
        </authorList>
    </citation>
    <scope>NUCLEOTIDE SEQUENCE</scope>
    <source>
        <strain evidence="2">Lc1</strain>
    </source>
</reference>
<dbReference type="AlphaFoldDB" id="A0A8H4CUN7"/>
<keyword evidence="3" id="KW-1185">Reference proteome</keyword>
<comment type="caution">
    <text evidence="2">The sequence shown here is derived from an EMBL/GenBank/DDBJ whole genome shotgun (WGS) entry which is preliminary data.</text>
</comment>
<organism evidence="2 3">
    <name type="scientific">Colletotrichum gloeosporioides</name>
    <name type="common">Anthracnose fungus</name>
    <name type="synonym">Glomerella cingulata</name>
    <dbReference type="NCBI Taxonomy" id="474922"/>
    <lineage>
        <taxon>Eukaryota</taxon>
        <taxon>Fungi</taxon>
        <taxon>Dikarya</taxon>
        <taxon>Ascomycota</taxon>
        <taxon>Pezizomycotina</taxon>
        <taxon>Sordariomycetes</taxon>
        <taxon>Hypocreomycetidae</taxon>
        <taxon>Glomerellales</taxon>
        <taxon>Glomerellaceae</taxon>
        <taxon>Colletotrichum</taxon>
        <taxon>Colletotrichum gloeosporioides species complex</taxon>
    </lineage>
</organism>
<proteinExistence type="predicted"/>
<feature type="chain" id="PRO_5034049126" description="DUF3304 domain-containing protein" evidence="1">
    <location>
        <begin position="22"/>
        <end position="195"/>
    </location>
</feature>
<dbReference type="Proteomes" id="UP000613401">
    <property type="component" value="Unassembled WGS sequence"/>
</dbReference>
<dbReference type="EMBL" id="WVTB01000012">
    <property type="protein sequence ID" value="KAF3810322.1"/>
    <property type="molecule type" value="Genomic_DNA"/>
</dbReference>
<protein>
    <recommendedName>
        <fullName evidence="4">DUF3304 domain-containing protein</fullName>
    </recommendedName>
</protein>
<evidence type="ECO:0000313" key="2">
    <source>
        <dbReference type="EMBL" id="KAF3810322.1"/>
    </source>
</evidence>
<dbReference type="Pfam" id="PF19287">
    <property type="entry name" value="DUF5910"/>
    <property type="match status" value="1"/>
</dbReference>
<evidence type="ECO:0000256" key="1">
    <source>
        <dbReference type="SAM" id="SignalP"/>
    </source>
</evidence>
<evidence type="ECO:0000313" key="3">
    <source>
        <dbReference type="Proteomes" id="UP000613401"/>
    </source>
</evidence>
<gene>
    <name evidence="2" type="ORF">GCG54_00000366</name>
</gene>